<sequence>MRIESVQVLRSVGQSLSDRLPRSTNRSILIKFCLKNSSLIFSAVSNSYNLHEVDLEPLDLLVIDEAAQLKECESVIPMQLEAIRHAVLIGDECQPQAWVKSRVSDEAGFGRSLFERLGLFGHSEDLLNMQYRMHPEISSFPNRKFYKDQIIDAPSVLCKKFQKSQPYKGISRGKFSNLFLQQQYILRK</sequence>
<dbReference type="InterPro" id="IPR041679">
    <property type="entry name" value="DNA2/NAM7-like_C"/>
</dbReference>
<dbReference type="Gene3D" id="3.40.50.300">
    <property type="entry name" value="P-loop containing nucleotide triphosphate hydrolases"/>
    <property type="match status" value="2"/>
</dbReference>
<dbReference type="InterPro" id="IPR041677">
    <property type="entry name" value="DNA2/NAM7_AAA_11"/>
</dbReference>
<feature type="domain" description="DNA2/NAM7 helicase-like C-terminal" evidence="2">
    <location>
        <begin position="110"/>
        <end position="162"/>
    </location>
</feature>
<dbReference type="SUPFAM" id="SSF52540">
    <property type="entry name" value="P-loop containing nucleoside triphosphate hydrolases"/>
    <property type="match status" value="1"/>
</dbReference>
<dbReference type="PANTHER" id="PTHR10887:SF515">
    <property type="entry name" value="P-LOOP CONTAINING NUCLEOSIDE TRIPHOSPHATE HYDROLASES SUPERFAMILY PROTEIN"/>
    <property type="match status" value="1"/>
</dbReference>
<accession>A0AA42B5E0</accession>
<feature type="domain" description="DNA2/NAM7 helicase helicase" evidence="1">
    <location>
        <begin position="10"/>
        <end position="101"/>
    </location>
</feature>
<name>A0AA42B5E0_PAPNU</name>
<keyword evidence="4" id="KW-1185">Reference proteome</keyword>
<proteinExistence type="predicted"/>
<evidence type="ECO:0000313" key="3">
    <source>
        <dbReference type="EMBL" id="MCL7052047.1"/>
    </source>
</evidence>
<reference evidence="3" key="1">
    <citation type="submission" date="2022-03" db="EMBL/GenBank/DDBJ databases">
        <title>A functionally conserved STORR gene fusion in Papaver species that diverged 16.8 million years ago.</title>
        <authorList>
            <person name="Catania T."/>
        </authorList>
    </citation>
    <scope>NUCLEOTIDE SEQUENCE</scope>
    <source>
        <strain evidence="3">S-191538</strain>
    </source>
</reference>
<evidence type="ECO:0000259" key="2">
    <source>
        <dbReference type="Pfam" id="PF13087"/>
    </source>
</evidence>
<dbReference type="InterPro" id="IPR027417">
    <property type="entry name" value="P-loop_NTPase"/>
</dbReference>
<dbReference type="Proteomes" id="UP001177140">
    <property type="component" value="Unassembled WGS sequence"/>
</dbReference>
<dbReference type="GO" id="GO:0004386">
    <property type="term" value="F:helicase activity"/>
    <property type="evidence" value="ECO:0007669"/>
    <property type="project" value="InterPro"/>
</dbReference>
<evidence type="ECO:0000313" key="4">
    <source>
        <dbReference type="Proteomes" id="UP001177140"/>
    </source>
</evidence>
<dbReference type="AlphaFoldDB" id="A0AA42B5E0"/>
<dbReference type="Pfam" id="PF13086">
    <property type="entry name" value="AAA_11"/>
    <property type="match status" value="1"/>
</dbReference>
<dbReference type="EMBL" id="JAJJMA010345537">
    <property type="protein sequence ID" value="MCL7052047.1"/>
    <property type="molecule type" value="Genomic_DNA"/>
</dbReference>
<dbReference type="PANTHER" id="PTHR10887">
    <property type="entry name" value="DNA2/NAM7 HELICASE FAMILY"/>
    <property type="match status" value="1"/>
</dbReference>
<dbReference type="InterPro" id="IPR045055">
    <property type="entry name" value="DNA2/NAM7-like"/>
</dbReference>
<evidence type="ECO:0000259" key="1">
    <source>
        <dbReference type="Pfam" id="PF13086"/>
    </source>
</evidence>
<dbReference type="Pfam" id="PF13087">
    <property type="entry name" value="AAA_12"/>
    <property type="match status" value="1"/>
</dbReference>
<gene>
    <name evidence="3" type="ORF">MKW94_012983</name>
</gene>
<comment type="caution">
    <text evidence="3">The sequence shown here is derived from an EMBL/GenBank/DDBJ whole genome shotgun (WGS) entry which is preliminary data.</text>
</comment>
<organism evidence="3 4">
    <name type="scientific">Papaver nudicaule</name>
    <name type="common">Iceland poppy</name>
    <dbReference type="NCBI Taxonomy" id="74823"/>
    <lineage>
        <taxon>Eukaryota</taxon>
        <taxon>Viridiplantae</taxon>
        <taxon>Streptophyta</taxon>
        <taxon>Embryophyta</taxon>
        <taxon>Tracheophyta</taxon>
        <taxon>Spermatophyta</taxon>
        <taxon>Magnoliopsida</taxon>
        <taxon>Ranunculales</taxon>
        <taxon>Papaveraceae</taxon>
        <taxon>Papaveroideae</taxon>
        <taxon>Papaver</taxon>
    </lineage>
</organism>
<protein>
    <submittedName>
        <fullName evidence="3">Uncharacterized protein</fullName>
    </submittedName>
</protein>